<dbReference type="GO" id="GO:0015031">
    <property type="term" value="P:protein transport"/>
    <property type="evidence" value="ECO:0007669"/>
    <property type="project" value="UniProtKB-KW"/>
</dbReference>
<sequence>MAGFKYAYQKIVDLKKSETTQAEWLLSSAIGKLKEEEQTLSRLQTERDTWEKRLEELSCAGSPLIQLQTIQSYLDYLHSCIEDKCREIRFAAHEVETSRSRLADRMTDEKVWLKTKEKALSGFRKEMLAREQNELDEMASIRFAVPAP</sequence>
<keyword evidence="9" id="KW-0472">Membrane</keyword>
<dbReference type="GO" id="GO:0006935">
    <property type="term" value="P:chemotaxis"/>
    <property type="evidence" value="ECO:0007669"/>
    <property type="project" value="UniProtKB-KW"/>
</dbReference>
<keyword evidence="5" id="KW-1003">Cell membrane</keyword>
<evidence type="ECO:0000256" key="2">
    <source>
        <dbReference type="ARBA" id="ARBA00010004"/>
    </source>
</evidence>
<gene>
    <name evidence="12" type="ORF">VN24_20855</name>
</gene>
<evidence type="ECO:0000256" key="6">
    <source>
        <dbReference type="ARBA" id="ARBA00022500"/>
    </source>
</evidence>
<feature type="coiled-coil region" evidence="11">
    <location>
        <begin position="26"/>
        <end position="60"/>
    </location>
</feature>
<evidence type="ECO:0000313" key="13">
    <source>
        <dbReference type="Proteomes" id="UP000032633"/>
    </source>
</evidence>
<dbReference type="GO" id="GO:0071973">
    <property type="term" value="P:bacterial-type flagellum-dependent cell motility"/>
    <property type="evidence" value="ECO:0007669"/>
    <property type="project" value="InterPro"/>
</dbReference>
<keyword evidence="13" id="KW-1185">Reference proteome</keyword>
<keyword evidence="12" id="KW-0282">Flagellum</keyword>
<evidence type="ECO:0000256" key="10">
    <source>
        <dbReference type="ARBA" id="ARBA00023225"/>
    </source>
</evidence>
<dbReference type="GO" id="GO:0044781">
    <property type="term" value="P:bacterial-type flagellum organization"/>
    <property type="evidence" value="ECO:0007669"/>
    <property type="project" value="UniProtKB-KW"/>
</dbReference>
<keyword evidence="6" id="KW-0145">Chemotaxis</keyword>
<dbReference type="GO" id="GO:0009288">
    <property type="term" value="C:bacterial-type flagellum"/>
    <property type="evidence" value="ECO:0007669"/>
    <property type="project" value="InterPro"/>
</dbReference>
<keyword evidence="4" id="KW-0813">Transport</keyword>
<keyword evidence="8" id="KW-0653">Protein transport</keyword>
<evidence type="ECO:0000256" key="8">
    <source>
        <dbReference type="ARBA" id="ARBA00022927"/>
    </source>
</evidence>
<accession>A0A0D5NNS5</accession>
<evidence type="ECO:0000256" key="5">
    <source>
        <dbReference type="ARBA" id="ARBA00022475"/>
    </source>
</evidence>
<dbReference type="AlphaFoldDB" id="A0A0D5NNS5"/>
<organism evidence="12 13">
    <name type="scientific">Paenibacillus beijingensis</name>
    <dbReference type="NCBI Taxonomy" id="1126833"/>
    <lineage>
        <taxon>Bacteria</taxon>
        <taxon>Bacillati</taxon>
        <taxon>Bacillota</taxon>
        <taxon>Bacilli</taxon>
        <taxon>Bacillales</taxon>
        <taxon>Paenibacillaceae</taxon>
        <taxon>Paenibacillus</taxon>
    </lineage>
</organism>
<dbReference type="RefSeq" id="WP_045671993.1">
    <property type="nucleotide sequence ID" value="NZ_CP011058.1"/>
</dbReference>
<reference evidence="13" key="2">
    <citation type="submission" date="2015-03" db="EMBL/GenBank/DDBJ databases">
        <title>Genome sequence of Paenibacillus beijingensis strain DSM 24997T.</title>
        <authorList>
            <person name="Kwak Y."/>
            <person name="Shin J.-H."/>
        </authorList>
    </citation>
    <scope>NUCLEOTIDE SEQUENCE [LARGE SCALE GENOMIC DNA]</scope>
    <source>
        <strain evidence="13">DSM 24997</strain>
    </source>
</reference>
<keyword evidence="7" id="KW-1005">Bacterial flagellum biogenesis</keyword>
<comment type="similarity">
    <text evidence="2">Belongs to the FliJ family.</text>
</comment>
<dbReference type="InterPro" id="IPR053716">
    <property type="entry name" value="Flag_assembly_chemotaxis_eff"/>
</dbReference>
<dbReference type="GO" id="GO:0005886">
    <property type="term" value="C:plasma membrane"/>
    <property type="evidence" value="ECO:0007669"/>
    <property type="project" value="UniProtKB-SubCell"/>
</dbReference>
<dbReference type="Pfam" id="PF02050">
    <property type="entry name" value="FliJ"/>
    <property type="match status" value="1"/>
</dbReference>
<reference evidence="12 13" key="1">
    <citation type="journal article" date="2015" name="J. Biotechnol.">
        <title>Complete genome sequence of Paenibacillus beijingensis 7188(T) (=DSM 24997(T)), a novel rhizobacterium from jujube garden soil.</title>
        <authorList>
            <person name="Kwak Y."/>
            <person name="Shin J.H."/>
        </authorList>
    </citation>
    <scope>NUCLEOTIDE SEQUENCE [LARGE SCALE GENOMIC DNA]</scope>
    <source>
        <strain evidence="12 13">DSM 24997</strain>
    </source>
</reference>
<dbReference type="OrthoDB" id="2678901at2"/>
<name>A0A0D5NNS5_9BACL</name>
<keyword evidence="10" id="KW-1006">Bacterial flagellum protein export</keyword>
<protein>
    <recommendedName>
        <fullName evidence="3">Flagellar FliJ protein</fullName>
    </recommendedName>
</protein>
<evidence type="ECO:0000256" key="7">
    <source>
        <dbReference type="ARBA" id="ARBA00022795"/>
    </source>
</evidence>
<proteinExistence type="inferred from homology"/>
<dbReference type="HOGENOM" id="CLU_139638_1_1_9"/>
<evidence type="ECO:0000256" key="11">
    <source>
        <dbReference type="SAM" id="Coils"/>
    </source>
</evidence>
<evidence type="ECO:0000256" key="1">
    <source>
        <dbReference type="ARBA" id="ARBA00004413"/>
    </source>
</evidence>
<dbReference type="PATRIC" id="fig|1126833.4.peg.4586"/>
<dbReference type="STRING" id="1126833.VN24_20855"/>
<dbReference type="EMBL" id="CP011058">
    <property type="protein sequence ID" value="AJY76568.1"/>
    <property type="molecule type" value="Genomic_DNA"/>
</dbReference>
<evidence type="ECO:0000256" key="4">
    <source>
        <dbReference type="ARBA" id="ARBA00022448"/>
    </source>
</evidence>
<dbReference type="InterPro" id="IPR012823">
    <property type="entry name" value="Flagell_FliJ"/>
</dbReference>
<dbReference type="Proteomes" id="UP000032633">
    <property type="component" value="Chromosome"/>
</dbReference>
<evidence type="ECO:0000256" key="3">
    <source>
        <dbReference type="ARBA" id="ARBA00020392"/>
    </source>
</evidence>
<keyword evidence="12" id="KW-0969">Cilium</keyword>
<dbReference type="KEGG" id="pbj:VN24_20855"/>
<keyword evidence="12" id="KW-0966">Cell projection</keyword>
<keyword evidence="11" id="KW-0175">Coiled coil</keyword>
<evidence type="ECO:0000256" key="9">
    <source>
        <dbReference type="ARBA" id="ARBA00023136"/>
    </source>
</evidence>
<evidence type="ECO:0000313" key="12">
    <source>
        <dbReference type="EMBL" id="AJY76568.1"/>
    </source>
</evidence>
<comment type="subcellular location">
    <subcellularLocation>
        <location evidence="1">Cell membrane</location>
        <topology evidence="1">Peripheral membrane protein</topology>
        <orientation evidence="1">Cytoplasmic side</orientation>
    </subcellularLocation>
</comment>
<dbReference type="NCBIfam" id="TIGR02473">
    <property type="entry name" value="flagell_FliJ"/>
    <property type="match status" value="1"/>
</dbReference>
<dbReference type="Gene3D" id="1.10.287.1700">
    <property type="match status" value="1"/>
</dbReference>